<dbReference type="SUPFAM" id="SSF55550">
    <property type="entry name" value="SH2 domain"/>
    <property type="match status" value="1"/>
</dbReference>
<reference evidence="5" key="3">
    <citation type="submission" date="2025-09" db="UniProtKB">
        <authorList>
            <consortium name="Ensembl"/>
        </authorList>
    </citation>
    <scope>IDENTIFICATION</scope>
</reference>
<protein>
    <recommendedName>
        <fullName evidence="4">SH2 domain-containing protein</fullName>
    </recommendedName>
</protein>
<organism evidence="5 6">
    <name type="scientific">Anas platyrhynchos</name>
    <name type="common">Mallard</name>
    <name type="synonym">Anas boschas</name>
    <dbReference type="NCBI Taxonomy" id="8839"/>
    <lineage>
        <taxon>Eukaryota</taxon>
        <taxon>Metazoa</taxon>
        <taxon>Chordata</taxon>
        <taxon>Craniata</taxon>
        <taxon>Vertebrata</taxon>
        <taxon>Euteleostomi</taxon>
        <taxon>Archelosauria</taxon>
        <taxon>Archosauria</taxon>
        <taxon>Dinosauria</taxon>
        <taxon>Saurischia</taxon>
        <taxon>Theropoda</taxon>
        <taxon>Coelurosauria</taxon>
        <taxon>Aves</taxon>
        <taxon>Neognathae</taxon>
        <taxon>Galloanserae</taxon>
        <taxon>Anseriformes</taxon>
        <taxon>Anatidae</taxon>
        <taxon>Anatinae</taxon>
        <taxon>Anas</taxon>
    </lineage>
</organism>
<dbReference type="GO" id="GO:0035591">
    <property type="term" value="F:signaling adaptor activity"/>
    <property type="evidence" value="ECO:0007669"/>
    <property type="project" value="InterPro"/>
</dbReference>
<dbReference type="PROSITE" id="PS50001">
    <property type="entry name" value="SH2"/>
    <property type="match status" value="1"/>
</dbReference>
<proteinExistence type="predicted"/>
<evidence type="ECO:0000256" key="1">
    <source>
        <dbReference type="ARBA" id="ARBA00022999"/>
    </source>
</evidence>
<evidence type="ECO:0000313" key="5">
    <source>
        <dbReference type="Ensembl" id="ENSAPLP00020017576.1"/>
    </source>
</evidence>
<dbReference type="InterPro" id="IPR011993">
    <property type="entry name" value="PH-like_dom_sf"/>
</dbReference>
<dbReference type="Gene3D" id="2.30.29.30">
    <property type="entry name" value="Pleckstrin-homology domain (PH domain)/Phosphotyrosine-binding domain (PTB)"/>
    <property type="match status" value="1"/>
</dbReference>
<dbReference type="InterPro" id="IPR039111">
    <property type="entry name" value="STAP1/STAP2"/>
</dbReference>
<dbReference type="InterPro" id="IPR000980">
    <property type="entry name" value="SH2"/>
</dbReference>
<dbReference type="AlphaFoldDB" id="A0A8B9TA46"/>
<evidence type="ECO:0000256" key="2">
    <source>
        <dbReference type="PROSITE-ProRule" id="PRU00191"/>
    </source>
</evidence>
<feature type="compositionally biased region" description="Pro residues" evidence="3">
    <location>
        <begin position="396"/>
        <end position="407"/>
    </location>
</feature>
<dbReference type="PANTHER" id="PTHR16186">
    <property type="entry name" value="SIGNAL-TRANSDUCING ADAPTOR PROTEIN-RELATED"/>
    <property type="match status" value="1"/>
</dbReference>
<reference evidence="5" key="2">
    <citation type="submission" date="2025-08" db="UniProtKB">
        <authorList>
            <consortium name="Ensembl"/>
        </authorList>
    </citation>
    <scope>IDENTIFICATION</scope>
</reference>
<dbReference type="Gene3D" id="3.30.505.10">
    <property type="entry name" value="SH2 domain"/>
    <property type="match status" value="1"/>
</dbReference>
<sequence>MAPPPKRAGTRHYYEGFVQKRGPRDKAYRRLWAGLRGPLLAFYAEPRDRVAGIHPDHGPGGCGGRAAPGWGPWWWPHGGGGGPGSPRWWPCRARCPACPLQMEVPPDLVLLPGHRFLLQEALREEQQRRKRPRESPSCFYNVSRGEAEQLLERSGGSGNMVLRPGGHGHGISVTTRQMLNGTALIRHYKVIDTGQGYCISVDVPHCCSSLAEVVQYFVEKSKGTLRPLNSEYNQKLGGHPAGTGCTVGGGFRIGGGRWGRLWAMGVWKVGGGGGSRGSLGQPGGCWGVGRQLWGDWGGQDGGCGVSNWGVAGLEGGGQGFWDAAGGHGRAGWVGEGAPGPHGGLVTAPSCSRVCGNGQGERRDAAGGVRGPPRLPRPPDSPPGPTPQAPSIRPTRPRAPSPTSPRER</sequence>
<feature type="domain" description="SH2" evidence="4">
    <location>
        <begin position="141"/>
        <end position="232"/>
    </location>
</feature>
<dbReference type="PANTHER" id="PTHR16186:SF11">
    <property type="entry name" value="SIGNAL-TRANSDUCING ADAPTOR PROTEIN 2"/>
    <property type="match status" value="1"/>
</dbReference>
<reference evidence="5" key="1">
    <citation type="submission" date="2019-08" db="EMBL/GenBank/DDBJ databases">
        <title>Three high-quality genomes provides insights into domestication of ducks.</title>
        <authorList>
            <person name="Hou Z.C."/>
            <person name="Zhu F."/>
            <person name="Yin Z.T."/>
            <person name="Zhang F."/>
        </authorList>
    </citation>
    <scope>NUCLEOTIDE SEQUENCE [LARGE SCALE GENOMIC DNA]</scope>
</reference>
<dbReference type="SMART" id="SM00252">
    <property type="entry name" value="SH2"/>
    <property type="match status" value="1"/>
</dbReference>
<accession>A0A8B9TA46</accession>
<dbReference type="InterPro" id="IPR036860">
    <property type="entry name" value="SH2_dom_sf"/>
</dbReference>
<feature type="region of interest" description="Disordered" evidence="3">
    <location>
        <begin position="354"/>
        <end position="407"/>
    </location>
</feature>
<dbReference type="SUPFAM" id="SSF50729">
    <property type="entry name" value="PH domain-like"/>
    <property type="match status" value="1"/>
</dbReference>
<dbReference type="Proteomes" id="UP000694400">
    <property type="component" value="Chromosome 28"/>
</dbReference>
<name>A0A8B9TA46_ANAPL</name>
<evidence type="ECO:0000259" key="4">
    <source>
        <dbReference type="PROSITE" id="PS50001"/>
    </source>
</evidence>
<evidence type="ECO:0000313" key="6">
    <source>
        <dbReference type="Proteomes" id="UP000694400"/>
    </source>
</evidence>
<keyword evidence="1 2" id="KW-0727">SH2 domain</keyword>
<evidence type="ECO:0000256" key="3">
    <source>
        <dbReference type="SAM" id="MobiDB-lite"/>
    </source>
</evidence>
<feature type="compositionally biased region" description="Pro residues" evidence="3">
    <location>
        <begin position="372"/>
        <end position="387"/>
    </location>
</feature>
<dbReference type="Ensembl" id="ENSAPLT00020018983.1">
    <property type="protein sequence ID" value="ENSAPLP00020017576.1"/>
    <property type="gene ID" value="ENSAPLG00020012553.1"/>
</dbReference>